<feature type="non-terminal residue" evidence="3">
    <location>
        <position position="102"/>
    </location>
</feature>
<dbReference type="InterPro" id="IPR016161">
    <property type="entry name" value="Ald_DH/histidinol_DH"/>
</dbReference>
<dbReference type="EMBL" id="LR908019">
    <property type="protein sequence ID" value="CAD7254241.1"/>
    <property type="molecule type" value="Genomic_DNA"/>
</dbReference>
<dbReference type="GO" id="GO:0004777">
    <property type="term" value="F:succinate-semialdehyde dehydrogenase (NAD+) activity"/>
    <property type="evidence" value="ECO:0007669"/>
    <property type="project" value="TreeGrafter"/>
</dbReference>
<protein>
    <recommendedName>
        <fullName evidence="2">Aldehyde dehydrogenase domain-containing protein</fullName>
    </recommendedName>
</protein>
<dbReference type="EMBL" id="CAJPEV010008501">
    <property type="protein sequence ID" value="CAG0905299.1"/>
    <property type="molecule type" value="Genomic_DNA"/>
</dbReference>
<feature type="non-terminal residue" evidence="3">
    <location>
        <position position="1"/>
    </location>
</feature>
<dbReference type="GO" id="GO:0005739">
    <property type="term" value="C:mitochondrion"/>
    <property type="evidence" value="ECO:0007669"/>
    <property type="project" value="TreeGrafter"/>
</dbReference>
<name>A0A7R9AHX7_9CRUS</name>
<dbReference type="InterPro" id="IPR015590">
    <property type="entry name" value="Aldehyde_DH_dom"/>
</dbReference>
<dbReference type="AlphaFoldDB" id="A0A7R9AHX7"/>
<keyword evidence="4" id="KW-1185">Reference proteome</keyword>
<keyword evidence="1" id="KW-0560">Oxidoreductase</keyword>
<dbReference type="PANTHER" id="PTHR43353">
    <property type="entry name" value="SUCCINATE-SEMIALDEHYDE DEHYDROGENASE, MITOCHONDRIAL"/>
    <property type="match status" value="1"/>
</dbReference>
<dbReference type="Proteomes" id="UP000677054">
    <property type="component" value="Unassembled WGS sequence"/>
</dbReference>
<evidence type="ECO:0000256" key="1">
    <source>
        <dbReference type="ARBA" id="ARBA00023002"/>
    </source>
</evidence>
<proteinExistence type="predicted"/>
<dbReference type="OrthoDB" id="6336534at2759"/>
<dbReference type="SUPFAM" id="SSF53720">
    <property type="entry name" value="ALDH-like"/>
    <property type="match status" value="1"/>
</dbReference>
<accession>A0A7R9AHX7</accession>
<gene>
    <name evidence="3" type="ORF">DSTB1V02_LOCUS13987</name>
</gene>
<evidence type="ECO:0000259" key="2">
    <source>
        <dbReference type="Pfam" id="PF00171"/>
    </source>
</evidence>
<dbReference type="InterPro" id="IPR050740">
    <property type="entry name" value="Aldehyde_DH_Superfamily"/>
</dbReference>
<evidence type="ECO:0000313" key="3">
    <source>
        <dbReference type="EMBL" id="CAD7254241.1"/>
    </source>
</evidence>
<dbReference type="Pfam" id="PF00171">
    <property type="entry name" value="Aldedh"/>
    <property type="match status" value="1"/>
</dbReference>
<feature type="domain" description="Aldehyde dehydrogenase" evidence="2">
    <location>
        <begin position="15"/>
        <end position="102"/>
    </location>
</feature>
<dbReference type="PANTHER" id="PTHR43353:SF5">
    <property type="entry name" value="SUCCINATE-SEMIALDEHYDE DEHYDROGENASE, MITOCHONDRIAL"/>
    <property type="match status" value="1"/>
</dbReference>
<organism evidence="3">
    <name type="scientific">Darwinula stevensoni</name>
    <dbReference type="NCBI Taxonomy" id="69355"/>
    <lineage>
        <taxon>Eukaryota</taxon>
        <taxon>Metazoa</taxon>
        <taxon>Ecdysozoa</taxon>
        <taxon>Arthropoda</taxon>
        <taxon>Crustacea</taxon>
        <taxon>Oligostraca</taxon>
        <taxon>Ostracoda</taxon>
        <taxon>Podocopa</taxon>
        <taxon>Podocopida</taxon>
        <taxon>Darwinulocopina</taxon>
        <taxon>Darwinuloidea</taxon>
        <taxon>Darwinulidae</taxon>
        <taxon>Darwinula</taxon>
    </lineage>
</organism>
<sequence length="102" mass="11806">HFSDISETFLRRLRPSQDRGTYLKRIHRLLLQNKEKLARILTRENGKPLKESLGEVEFSASFFEWYAEEARRLYGEHIPGTAESKVCIHVREPVGVAALITP</sequence>
<reference evidence="3" key="1">
    <citation type="submission" date="2020-11" db="EMBL/GenBank/DDBJ databases">
        <authorList>
            <person name="Tran Van P."/>
        </authorList>
    </citation>
    <scope>NUCLEOTIDE SEQUENCE</scope>
</reference>
<dbReference type="InterPro" id="IPR016162">
    <property type="entry name" value="Ald_DH_N"/>
</dbReference>
<evidence type="ECO:0000313" key="4">
    <source>
        <dbReference type="Proteomes" id="UP000677054"/>
    </source>
</evidence>
<dbReference type="GO" id="GO:0009450">
    <property type="term" value="P:gamma-aminobutyric acid catabolic process"/>
    <property type="evidence" value="ECO:0007669"/>
    <property type="project" value="TreeGrafter"/>
</dbReference>
<dbReference type="Gene3D" id="3.40.605.10">
    <property type="entry name" value="Aldehyde Dehydrogenase, Chain A, domain 1"/>
    <property type="match status" value="1"/>
</dbReference>